<gene>
    <name evidence="2" type="ORF">VSH64_24910</name>
</gene>
<evidence type="ECO:0000313" key="2">
    <source>
        <dbReference type="EMBL" id="WSE26119.1"/>
    </source>
</evidence>
<dbReference type="RefSeq" id="WP_326565087.1">
    <property type="nucleotide sequence ID" value="NZ_CP142149.1"/>
</dbReference>
<dbReference type="Pfam" id="PF05133">
    <property type="entry name" value="SPP1_portal"/>
    <property type="match status" value="1"/>
</dbReference>
<dbReference type="InterPro" id="IPR021145">
    <property type="entry name" value="Portal_protein_SPP1_Gp6-like"/>
</dbReference>
<evidence type="ECO:0000313" key="3">
    <source>
        <dbReference type="Proteomes" id="UP001330812"/>
    </source>
</evidence>
<evidence type="ECO:0000256" key="1">
    <source>
        <dbReference type="SAM" id="MobiDB-lite"/>
    </source>
</evidence>
<organism evidence="2 3">
    <name type="scientific">Amycolatopsis rhabdoformis</name>
    <dbReference type="NCBI Taxonomy" id="1448059"/>
    <lineage>
        <taxon>Bacteria</taxon>
        <taxon>Bacillati</taxon>
        <taxon>Actinomycetota</taxon>
        <taxon>Actinomycetes</taxon>
        <taxon>Pseudonocardiales</taxon>
        <taxon>Pseudonocardiaceae</taxon>
        <taxon>Amycolatopsis</taxon>
    </lineage>
</organism>
<keyword evidence="3" id="KW-1185">Reference proteome</keyword>
<feature type="region of interest" description="Disordered" evidence="1">
    <location>
        <begin position="449"/>
        <end position="490"/>
    </location>
</feature>
<feature type="compositionally biased region" description="Basic and acidic residues" evidence="1">
    <location>
        <begin position="449"/>
        <end position="462"/>
    </location>
</feature>
<dbReference type="EMBL" id="CP142149">
    <property type="protein sequence ID" value="WSE26119.1"/>
    <property type="molecule type" value="Genomic_DNA"/>
</dbReference>
<protein>
    <submittedName>
        <fullName evidence="2">Phage portal protein</fullName>
    </submittedName>
</protein>
<accession>A0ABZ1HXK9</accession>
<name>A0ABZ1HXK9_9PSEU</name>
<dbReference type="Proteomes" id="UP001330812">
    <property type="component" value="Chromosome"/>
</dbReference>
<sequence>MAVPGKDDAEGWLNFLSVRHDAEIPVLEDLNRYYEGTQPLSYMHPEIFAEVGDRIKPVIIAWPQLVVDAIEERLDVEGFRQPDEDGDDTDLWRVWQANDMDEQSQLAHVDSLVMRRSYVSVGTNEEDRDTPLLAAESPLEMYAYIDPRTRKILAALRRVVVDDSFARETERSATLYLPNDTIFYGRNSSQWKEDDRDRHGLGEPPVVSLINRGRLTSTRTRDPNVLSRSRYGSSELAPILPLSDAANKIATDMMIAAEFLTTPVHGFFGLGPEDLVDQNGNKLTPYQALLRKFLLIPNGVDEGVKEFEFSGASLTGFHESINKLGQLVASLAGLPPHYLGFTTDNPASADAIRSSEARLVKRAERKQRPWGGSYERMCRLVRRFQSGEWDPKLKQLETRWRDASTPTVAQTADAAYKYYTPPAPGMRPILTLRAARELIGKSDAEIRRMDAEDEEADRRAAELDPVGVLADRIQPNDQPPRPEPADVVGA</sequence>
<reference evidence="2 3" key="1">
    <citation type="journal article" date="2015" name="Int. J. Syst. Evol. Microbiol.">
        <title>Amycolatopsis rhabdoformis sp. nov., an actinomycete isolated from a tropical forest soil.</title>
        <authorList>
            <person name="Souza W.R."/>
            <person name="Silva R.E."/>
            <person name="Goodfellow M."/>
            <person name="Busarakam K."/>
            <person name="Figueiro F.S."/>
            <person name="Ferreira D."/>
            <person name="Rodrigues-Filho E."/>
            <person name="Moraes L.A.B."/>
            <person name="Zucchi T.D."/>
        </authorList>
    </citation>
    <scope>NUCLEOTIDE SEQUENCE [LARGE SCALE GENOMIC DNA]</scope>
    <source>
        <strain evidence="2 3">NCIMB 14900</strain>
    </source>
</reference>
<proteinExistence type="predicted"/>